<dbReference type="Gene3D" id="1.20.920.20">
    <property type="match status" value="1"/>
</dbReference>
<dbReference type="Pfam" id="PF12780">
    <property type="entry name" value="AAA_8"/>
    <property type="match status" value="1"/>
</dbReference>
<sequence>MTNVNVSDDIKKAAVIACKYFHVSARHVSDAFLTQEGRKTYVTSAAYLELIRSFTDLTNAKQEEIMKAKLRYMCGLDKLLFAAEQVAAMQKELSELKPQLVLAADRGRDMMREIEKETVKVGAASSQVRSDEKIANLQAAAAQDLKSECEADLAQAIPILEDAIAALNTLKPTDITLVKSMKNPPDAIKLVMAAVCVMKDVKPDRINDPTTG</sequence>
<feature type="domain" description="Dynein heavy chain coiled coil stalk" evidence="2">
    <location>
        <begin position="74"/>
        <end position="199"/>
    </location>
</feature>
<comment type="similarity">
    <text evidence="1">Belongs to the dynein heavy chain family.</text>
</comment>
<proteinExistence type="inferred from homology"/>
<feature type="non-terminal residue" evidence="4">
    <location>
        <position position="212"/>
    </location>
</feature>
<dbReference type="Pfam" id="PF12777">
    <property type="entry name" value="MT"/>
    <property type="match status" value="1"/>
</dbReference>
<dbReference type="GO" id="GO:0030286">
    <property type="term" value="C:dynein complex"/>
    <property type="evidence" value="ECO:0007669"/>
    <property type="project" value="InterPro"/>
</dbReference>
<reference evidence="4 5" key="1">
    <citation type="submission" date="2017-12" db="EMBL/GenBank/DDBJ databases">
        <title>Hemimetabolous genomes reveal molecular basis of termite eusociality.</title>
        <authorList>
            <person name="Harrison M.C."/>
            <person name="Jongepier E."/>
            <person name="Robertson H.M."/>
            <person name="Arning N."/>
            <person name="Bitard-Feildel T."/>
            <person name="Chao H."/>
            <person name="Childers C.P."/>
            <person name="Dinh H."/>
            <person name="Doddapaneni H."/>
            <person name="Dugan S."/>
            <person name="Gowin J."/>
            <person name="Greiner C."/>
            <person name="Han Y."/>
            <person name="Hu H."/>
            <person name="Hughes D.S.T."/>
            <person name="Huylmans A.-K."/>
            <person name="Kemena C."/>
            <person name="Kremer L.P.M."/>
            <person name="Lee S.L."/>
            <person name="Lopez-Ezquerra A."/>
            <person name="Mallet L."/>
            <person name="Monroy-Kuhn J.M."/>
            <person name="Moser A."/>
            <person name="Murali S.C."/>
            <person name="Muzny D.M."/>
            <person name="Otani S."/>
            <person name="Piulachs M.-D."/>
            <person name="Poelchau M."/>
            <person name="Qu J."/>
            <person name="Schaub F."/>
            <person name="Wada-Katsumata A."/>
            <person name="Worley K.C."/>
            <person name="Xie Q."/>
            <person name="Ylla G."/>
            <person name="Poulsen M."/>
            <person name="Gibbs R.A."/>
            <person name="Schal C."/>
            <person name="Richards S."/>
            <person name="Belles X."/>
            <person name="Korb J."/>
            <person name="Bornberg-Bauer E."/>
        </authorList>
    </citation>
    <scope>NUCLEOTIDE SEQUENCE [LARGE SCALE GENOMIC DNA]</scope>
    <source>
        <tissue evidence="4">Whole body</tissue>
    </source>
</reference>
<dbReference type="GO" id="GO:0045505">
    <property type="term" value="F:dynein intermediate chain binding"/>
    <property type="evidence" value="ECO:0007669"/>
    <property type="project" value="InterPro"/>
</dbReference>
<evidence type="ECO:0000259" key="3">
    <source>
        <dbReference type="Pfam" id="PF12780"/>
    </source>
</evidence>
<dbReference type="OrthoDB" id="424310at2759"/>
<evidence type="ECO:0000256" key="1">
    <source>
        <dbReference type="ARBA" id="ARBA00008887"/>
    </source>
</evidence>
<keyword evidence="5" id="KW-1185">Reference proteome</keyword>
<evidence type="ECO:0000259" key="2">
    <source>
        <dbReference type="Pfam" id="PF12777"/>
    </source>
</evidence>
<dbReference type="EMBL" id="NEVH01021202">
    <property type="protein sequence ID" value="PNF19937.1"/>
    <property type="molecule type" value="Genomic_DNA"/>
</dbReference>
<evidence type="ECO:0000313" key="4">
    <source>
        <dbReference type="EMBL" id="PNF19937.1"/>
    </source>
</evidence>
<comment type="caution">
    <text evidence="4">The sequence shown here is derived from an EMBL/GenBank/DDBJ whole genome shotgun (WGS) entry which is preliminary data.</text>
</comment>
<dbReference type="GO" id="GO:0051959">
    <property type="term" value="F:dynein light intermediate chain binding"/>
    <property type="evidence" value="ECO:0007669"/>
    <property type="project" value="InterPro"/>
</dbReference>
<dbReference type="InterPro" id="IPR024317">
    <property type="entry name" value="Dynein_heavy_chain_D4_dom"/>
</dbReference>
<dbReference type="PANTHER" id="PTHR22878:SF70">
    <property type="entry name" value="DYNEIN HEAVY CHAIN 2, AXONEMAL"/>
    <property type="match status" value="1"/>
</dbReference>
<dbReference type="AlphaFoldDB" id="A0A2J7PUC3"/>
<dbReference type="GO" id="GO:0007018">
    <property type="term" value="P:microtubule-based movement"/>
    <property type="evidence" value="ECO:0007669"/>
    <property type="project" value="InterPro"/>
</dbReference>
<organism evidence="4 5">
    <name type="scientific">Cryptotermes secundus</name>
    <dbReference type="NCBI Taxonomy" id="105785"/>
    <lineage>
        <taxon>Eukaryota</taxon>
        <taxon>Metazoa</taxon>
        <taxon>Ecdysozoa</taxon>
        <taxon>Arthropoda</taxon>
        <taxon>Hexapoda</taxon>
        <taxon>Insecta</taxon>
        <taxon>Pterygota</taxon>
        <taxon>Neoptera</taxon>
        <taxon>Polyneoptera</taxon>
        <taxon>Dictyoptera</taxon>
        <taxon>Blattodea</taxon>
        <taxon>Blattoidea</taxon>
        <taxon>Termitoidae</taxon>
        <taxon>Kalotermitidae</taxon>
        <taxon>Cryptotermitinae</taxon>
        <taxon>Cryptotermes</taxon>
    </lineage>
</organism>
<protein>
    <recommendedName>
        <fullName evidence="6">Dynein heavy chain coiled coil stalk domain-containing protein</fullName>
    </recommendedName>
</protein>
<name>A0A2J7PUC3_9NEOP</name>
<dbReference type="InterPro" id="IPR026983">
    <property type="entry name" value="DHC"/>
</dbReference>
<dbReference type="Proteomes" id="UP000235965">
    <property type="component" value="Unassembled WGS sequence"/>
</dbReference>
<dbReference type="STRING" id="105785.A0A2J7PUC3"/>
<evidence type="ECO:0008006" key="6">
    <source>
        <dbReference type="Google" id="ProtNLM"/>
    </source>
</evidence>
<accession>A0A2J7PUC3</accession>
<feature type="domain" description="Dynein heavy chain AAA module D4" evidence="3">
    <location>
        <begin position="2"/>
        <end position="57"/>
    </location>
</feature>
<gene>
    <name evidence="4" type="ORF">B7P43_G11468</name>
</gene>
<evidence type="ECO:0000313" key="5">
    <source>
        <dbReference type="Proteomes" id="UP000235965"/>
    </source>
</evidence>
<dbReference type="InParanoid" id="A0A2J7PUC3"/>
<dbReference type="PANTHER" id="PTHR22878">
    <property type="entry name" value="DYNEIN HEAVY CHAIN 6, AXONEMAL-LIKE-RELATED"/>
    <property type="match status" value="1"/>
</dbReference>
<dbReference type="InterPro" id="IPR024743">
    <property type="entry name" value="Dynein_HC_stalk"/>
</dbReference>